<organism evidence="1 2">
    <name type="scientific">Mesoterricola silvestris</name>
    <dbReference type="NCBI Taxonomy" id="2927979"/>
    <lineage>
        <taxon>Bacteria</taxon>
        <taxon>Pseudomonadati</taxon>
        <taxon>Acidobacteriota</taxon>
        <taxon>Holophagae</taxon>
        <taxon>Holophagales</taxon>
        <taxon>Holophagaceae</taxon>
        <taxon>Mesoterricola</taxon>
    </lineage>
</organism>
<name>A0AA48H917_9BACT</name>
<dbReference type="Proteomes" id="UP001238179">
    <property type="component" value="Chromosome"/>
</dbReference>
<proteinExistence type="predicted"/>
<gene>
    <name evidence="1" type="ORF">METEAL_31870</name>
</gene>
<dbReference type="InterPro" id="IPR029052">
    <property type="entry name" value="Metallo-depent_PP-like"/>
</dbReference>
<dbReference type="SUPFAM" id="SSF56300">
    <property type="entry name" value="Metallo-dependent phosphatases"/>
    <property type="match status" value="1"/>
</dbReference>
<evidence type="ECO:0000313" key="2">
    <source>
        <dbReference type="Proteomes" id="UP001238179"/>
    </source>
</evidence>
<keyword evidence="2" id="KW-1185">Reference proteome</keyword>
<accession>A0AA48H917</accession>
<reference evidence="2" key="1">
    <citation type="journal article" date="2023" name="Int. J. Syst. Evol. Microbiol.">
        <title>Mesoterricola silvestris gen. nov., sp. nov., Mesoterricola sediminis sp. nov., Geothrix oryzae sp. nov., Geothrix edaphica sp. nov., Geothrix rubra sp. nov., and Geothrix limicola sp. nov., six novel members of Acidobacteriota isolated from soils.</title>
        <authorList>
            <person name="Itoh H."/>
            <person name="Sugisawa Y."/>
            <person name="Mise K."/>
            <person name="Xu Z."/>
            <person name="Kuniyasu M."/>
            <person name="Ushijima N."/>
            <person name="Kawano K."/>
            <person name="Kobayashi E."/>
            <person name="Shiratori Y."/>
            <person name="Masuda Y."/>
            <person name="Senoo K."/>
        </authorList>
    </citation>
    <scope>NUCLEOTIDE SEQUENCE [LARGE SCALE GENOMIC DNA]</scope>
    <source>
        <strain evidence="2">W79</strain>
    </source>
</reference>
<evidence type="ECO:0000313" key="1">
    <source>
        <dbReference type="EMBL" id="BDU74013.1"/>
    </source>
</evidence>
<dbReference type="AlphaFoldDB" id="A0AA48H917"/>
<dbReference type="RefSeq" id="WP_316412685.1">
    <property type="nucleotide sequence ID" value="NZ_AP027080.1"/>
</dbReference>
<protein>
    <recommendedName>
        <fullName evidence="3">Calcineurin-like phosphoesterase domain-containing protein</fullName>
    </recommendedName>
</protein>
<dbReference type="EMBL" id="AP027080">
    <property type="protein sequence ID" value="BDU74013.1"/>
    <property type="molecule type" value="Genomic_DNA"/>
</dbReference>
<dbReference type="KEGG" id="msil:METEAL_31870"/>
<sequence length="434" mass="47562">MPLPVGIIISDIHLGDPRGVVPDPPMAGCATLNGVSVRQGWVDWMDRVDQQLAAQGEGARIPYLVLNGDFWDIAIRNVDEAAALSLDFFRAVEVEKRFSSILFLPGNHDHYLWSLVQIETSILRPLENLRQQGTGTQTSGVWKLPHSQCATLDFRKPGGPELSLWRVKPPYVGNVFAGGLTGGRIPVNVAYPNLHLLRPSGGACVVTHGHFFQQAWTLISDLLRSSLGPHIPGGMDLYCLELLDAGLTDFINYSLGQVGPLSSVVQGIYDQVRMGKEPPEIAKILSALRKVLDDAVSFTDEPWWKAGPLEWGSDRFIDFELLVARKLLESAIKRAGGGNVLPKGRNVTNFLKDPENCAKIADYLDCTQRDPSVQGVRFDEMVFGHTHETISGDVLTLDGGRTLKCWNTGSLVSQSDRTDFMPLAIDAAGLISPF</sequence>
<evidence type="ECO:0008006" key="3">
    <source>
        <dbReference type="Google" id="ProtNLM"/>
    </source>
</evidence>